<organism evidence="2 3">
    <name type="scientific">Halomicrobium mukohataei</name>
    <dbReference type="NCBI Taxonomy" id="57705"/>
    <lineage>
        <taxon>Archaea</taxon>
        <taxon>Methanobacteriati</taxon>
        <taxon>Methanobacteriota</taxon>
        <taxon>Stenosarchaea group</taxon>
        <taxon>Halobacteria</taxon>
        <taxon>Halobacteriales</taxon>
        <taxon>Haloarculaceae</taxon>
        <taxon>Halomicrobium</taxon>
    </lineage>
</organism>
<dbReference type="KEGG" id="halz:E5139_07905"/>
<reference evidence="2 3" key="1">
    <citation type="submission" date="2019-04" db="EMBL/GenBank/DDBJ databases">
        <title>Complete genome sequence of Arthrobacter sp. ZXY-2 associated with effective atrazine degradation and salt adaptation.</title>
        <authorList>
            <person name="Zhao X."/>
        </authorList>
    </citation>
    <scope>NUCLEOTIDE SEQUENCE [LARGE SCALE GENOMIC DNA]</scope>
    <source>
        <strain evidence="3">ZP60</strain>
    </source>
</reference>
<gene>
    <name evidence="2" type="ORF">E5139_07905</name>
</gene>
<dbReference type="EMBL" id="CP039375">
    <property type="protein sequence ID" value="QCD65565.1"/>
    <property type="molecule type" value="Genomic_DNA"/>
</dbReference>
<feature type="domain" description="Putative peptidase inhibitor" evidence="1">
    <location>
        <begin position="1"/>
        <end position="84"/>
    </location>
</feature>
<dbReference type="Pfam" id="PF26036">
    <property type="entry name" value="Peptidase_inhib_put"/>
    <property type="match status" value="1"/>
</dbReference>
<dbReference type="InterPro" id="IPR058957">
    <property type="entry name" value="Peptidase_inhib_put_dom"/>
</dbReference>
<evidence type="ECO:0000259" key="1">
    <source>
        <dbReference type="Pfam" id="PF26036"/>
    </source>
</evidence>
<evidence type="ECO:0000313" key="2">
    <source>
        <dbReference type="EMBL" id="QCD65565.1"/>
    </source>
</evidence>
<dbReference type="Proteomes" id="UP000297053">
    <property type="component" value="Chromosome"/>
</dbReference>
<protein>
    <recommendedName>
        <fullName evidence="1">Putative peptidase inhibitor domain-containing protein</fullName>
    </recommendedName>
</protein>
<dbReference type="OMA" id="VSALCEF"/>
<dbReference type="RefSeq" id="WP_015761925.1">
    <property type="nucleotide sequence ID" value="NZ_CP039375.1"/>
</dbReference>
<sequence>MYVSRAVRSIRDDPIEGESVGLVLEPDDETDPDAVAAAARAADATVERRLQFGELEVRVPHQQVGDVCAIDGLAAVETTNAIGIYPDEAEEDIDQEG</sequence>
<dbReference type="AlphaFoldDB" id="A0A4D6KE94"/>
<proteinExistence type="predicted"/>
<reference evidence="2 3" key="2">
    <citation type="submission" date="2019-04" db="EMBL/GenBank/DDBJ databases">
        <authorList>
            <person name="Yang S."/>
            <person name="Wei W."/>
        </authorList>
    </citation>
    <scope>NUCLEOTIDE SEQUENCE [LARGE SCALE GENOMIC DNA]</scope>
    <source>
        <strain evidence="3">ZP60</strain>
    </source>
</reference>
<name>A0A4D6KE94_9EURY</name>
<dbReference type="GeneID" id="42178851"/>
<evidence type="ECO:0000313" key="3">
    <source>
        <dbReference type="Proteomes" id="UP000297053"/>
    </source>
</evidence>
<accession>A0A4D6KE94</accession>